<comment type="caution">
    <text evidence="2">The sequence shown here is derived from an EMBL/GenBank/DDBJ whole genome shotgun (WGS) entry which is preliminary data.</text>
</comment>
<dbReference type="SMART" id="SM00710">
    <property type="entry name" value="PbH1"/>
    <property type="match status" value="6"/>
</dbReference>
<dbReference type="Gene3D" id="2.160.20.10">
    <property type="entry name" value="Single-stranded right-handed beta-helix, Pectin lyase-like"/>
    <property type="match status" value="2"/>
</dbReference>
<organism evidence="2">
    <name type="scientific">candidate division TA06 bacterium ADurb.Bin131</name>
    <dbReference type="NCBI Taxonomy" id="1852827"/>
    <lineage>
        <taxon>Bacteria</taxon>
        <taxon>Bacteria division TA06</taxon>
    </lineage>
</organism>
<dbReference type="SUPFAM" id="SSF51126">
    <property type="entry name" value="Pectin lyase-like"/>
    <property type="match status" value="1"/>
</dbReference>
<dbReference type="PANTHER" id="PTHR36453:SF1">
    <property type="entry name" value="RIGHT HANDED BETA HELIX DOMAIN-CONTAINING PROTEIN"/>
    <property type="match status" value="1"/>
</dbReference>
<dbReference type="EMBL" id="MWDQ01000070">
    <property type="protein sequence ID" value="OQB73680.1"/>
    <property type="molecule type" value="Genomic_DNA"/>
</dbReference>
<dbReference type="AlphaFoldDB" id="A0A1V6C9Y2"/>
<dbReference type="Pfam" id="PF13229">
    <property type="entry name" value="Beta_helix"/>
    <property type="match status" value="2"/>
</dbReference>
<evidence type="ECO:0000313" key="2">
    <source>
        <dbReference type="EMBL" id="OQB73680.1"/>
    </source>
</evidence>
<dbReference type="InterPro" id="IPR011050">
    <property type="entry name" value="Pectin_lyase_fold/virulence"/>
</dbReference>
<feature type="domain" description="Right handed beta helix" evidence="1">
    <location>
        <begin position="414"/>
        <end position="546"/>
    </location>
</feature>
<gene>
    <name evidence="2" type="ORF">BWX89_00853</name>
</gene>
<name>A0A1V6C9Y2_UNCT6</name>
<protein>
    <recommendedName>
        <fullName evidence="1">Right handed beta helix domain-containing protein</fullName>
    </recommendedName>
</protein>
<dbReference type="PANTHER" id="PTHR36453">
    <property type="entry name" value="SECRETED PROTEIN-RELATED"/>
    <property type="match status" value="1"/>
</dbReference>
<sequence length="672" mass="77039">MRIYKKVSVAILIFYLLTYSKGFSMTFYVSKKGNDNWSGRISRPTLNHKDGPFLTVQRAIEEIKNMKEGMKPPEKSITIEVMDGTYQISDRIQIANCSSIHIKGIGKNVVLTGGQKIEKWEKINNPDILHRLNKNIREKVVMADLKKQGITDFGDFFQPSWAVSSGSQMYLYFNGKPMQIARWPDEGFAFTGDIVGKGRFYCDAGKEKLEKWREEKFLKAYGYWFYEWAAQHMEIESVDSESCIVSIRNPDSYEYGYKKGAMYFIYNGLSEINQPGEWCLNSDTGEIYFYPPSDIEKGDVIVSINTQPLIEIRNASKIRIENIVFENSRKEGITAYNGDDIIIEKCTFRNLGGWAIRQTSANNSKIRDCEIYNVGEGGIYIEGGSRKTLTPGNNQIVNNLIHDFSLWIRIYRPAIQINGVGNRVANNLIYNAPHMAIGWAGNENIIEFNEIHSVVLETNDAGAIYSGRDPSMQGNIIRYNYFHDIGRITGHGVASVYFDDGHCGNTVYGNIFYRACKPGRGNFGAVFIHGGRYNTIENNIFLECEQAYNESPWNQKLWNDYWTKPPYNQRIFGEEVDVRKEPYLSKYPWLINILNDTRPNVLARNIVYKCKAFIDRGKPELIDNLVEVDPMFESYDPYNPGFLKLKKGSPAFRIGFNQIPVENIGFKKGRHR</sequence>
<dbReference type="InterPro" id="IPR006626">
    <property type="entry name" value="PbH1"/>
</dbReference>
<feature type="domain" description="Right handed beta helix" evidence="1">
    <location>
        <begin position="302"/>
        <end position="399"/>
    </location>
</feature>
<proteinExistence type="predicted"/>
<dbReference type="InterPro" id="IPR012334">
    <property type="entry name" value="Pectin_lyas_fold"/>
</dbReference>
<evidence type="ECO:0000259" key="1">
    <source>
        <dbReference type="Pfam" id="PF13229"/>
    </source>
</evidence>
<dbReference type="InterPro" id="IPR039448">
    <property type="entry name" value="Beta_helix"/>
</dbReference>
<reference evidence="2" key="1">
    <citation type="submission" date="2017-02" db="EMBL/GenBank/DDBJ databases">
        <title>Delving into the versatile metabolic prowess of the omnipresent phylum Bacteroidetes.</title>
        <authorList>
            <person name="Nobu M.K."/>
            <person name="Mei R."/>
            <person name="Narihiro T."/>
            <person name="Kuroda K."/>
            <person name="Liu W.-T."/>
        </authorList>
    </citation>
    <scope>NUCLEOTIDE SEQUENCE</scope>
    <source>
        <strain evidence="2">ADurb.Bin131</strain>
    </source>
</reference>
<accession>A0A1V6C9Y2</accession>
<dbReference type="Proteomes" id="UP000485562">
    <property type="component" value="Unassembled WGS sequence"/>
</dbReference>